<dbReference type="Proteomes" id="UP000057389">
    <property type="component" value="Unassembled WGS sequence"/>
</dbReference>
<dbReference type="Gene3D" id="3.40.50.1820">
    <property type="entry name" value="alpha/beta hydrolase"/>
    <property type="match status" value="1"/>
</dbReference>
<accession>A0A109D4E3</accession>
<dbReference type="GeneID" id="300178743"/>
<evidence type="ECO:0000313" key="3">
    <source>
        <dbReference type="EMBL" id="KWT98707.1"/>
    </source>
</evidence>
<dbReference type="GO" id="GO:0016787">
    <property type="term" value="F:hydrolase activity"/>
    <property type="evidence" value="ECO:0007669"/>
    <property type="project" value="UniProtKB-KW"/>
</dbReference>
<protein>
    <submittedName>
        <fullName evidence="3">Lipase</fullName>
    </submittedName>
</protein>
<evidence type="ECO:0000259" key="2">
    <source>
        <dbReference type="Pfam" id="PF07859"/>
    </source>
</evidence>
<sequence length="304" mass="33567">MTKYLESGIRELVEEFQSNGKFCPSAQTIADRRAGYVGSTILAGESPKIASEYLDVINSIPVKIYKPTDEVNLPITVYFHGGCFISGGFETHDAQLRQIALLSNSIVICIQYRLAPEHAYPAAHDDVYQAVLGIKAQAYKYGGDSEHLVFIGDSAGGQLALATTLRLKKLEQWLPRQQILIYPMLDPTGNSQSYRENGSDYVITANMLLSGFELYANCSSKDITEPELNLLNSDFSGLPITTIITAEFDPLRDEGEHLYKLMLSQGVDAYCERYLGVIHGFFQLSGVCNSAKRCIAAISNQIKN</sequence>
<dbReference type="PANTHER" id="PTHR48081">
    <property type="entry name" value="AB HYDROLASE SUPERFAMILY PROTEIN C4A8.06C"/>
    <property type="match status" value="1"/>
</dbReference>
<reference evidence="3 4" key="1">
    <citation type="submission" date="2015-11" db="EMBL/GenBank/DDBJ databases">
        <title>Draft WGS of Vibrio toranzoniae.</title>
        <authorList>
            <person name="Lasa A."/>
            <person name="Romalde J.L."/>
        </authorList>
    </citation>
    <scope>NUCLEOTIDE SEQUENCE [LARGE SCALE GENOMIC DNA]</scope>
    <source>
        <strain evidence="3 4">Vb 10.8</strain>
    </source>
</reference>
<dbReference type="Pfam" id="PF07859">
    <property type="entry name" value="Abhydrolase_3"/>
    <property type="match status" value="1"/>
</dbReference>
<keyword evidence="1" id="KW-0378">Hydrolase</keyword>
<dbReference type="EMBL" id="LMXU01000051">
    <property type="protein sequence ID" value="KWT98707.1"/>
    <property type="molecule type" value="Genomic_DNA"/>
</dbReference>
<dbReference type="InterPro" id="IPR050300">
    <property type="entry name" value="GDXG_lipolytic_enzyme"/>
</dbReference>
<proteinExistence type="predicted"/>
<comment type="caution">
    <text evidence="3">The sequence shown here is derived from an EMBL/GenBank/DDBJ whole genome shotgun (WGS) entry which is preliminary data.</text>
</comment>
<dbReference type="SUPFAM" id="SSF53474">
    <property type="entry name" value="alpha/beta-Hydrolases"/>
    <property type="match status" value="1"/>
</dbReference>
<feature type="domain" description="Alpha/beta hydrolase fold-3" evidence="2">
    <location>
        <begin position="77"/>
        <end position="282"/>
    </location>
</feature>
<dbReference type="PANTHER" id="PTHR48081:SF8">
    <property type="entry name" value="ALPHA_BETA HYDROLASE FOLD-3 DOMAIN-CONTAINING PROTEIN-RELATED"/>
    <property type="match status" value="1"/>
</dbReference>
<dbReference type="InterPro" id="IPR029058">
    <property type="entry name" value="AB_hydrolase_fold"/>
</dbReference>
<keyword evidence="4" id="KW-1185">Reference proteome</keyword>
<name>A0A109D4E3_9VIBR</name>
<dbReference type="OrthoDB" id="9806180at2"/>
<dbReference type="AlphaFoldDB" id="A0A109D4E3"/>
<gene>
    <name evidence="3" type="ORF">APQ14_19680</name>
</gene>
<evidence type="ECO:0000256" key="1">
    <source>
        <dbReference type="ARBA" id="ARBA00022801"/>
    </source>
</evidence>
<dbReference type="RefSeq" id="WP_060469818.1">
    <property type="nucleotide sequence ID" value="NZ_AP025514.1"/>
</dbReference>
<evidence type="ECO:0000313" key="4">
    <source>
        <dbReference type="Proteomes" id="UP000057389"/>
    </source>
</evidence>
<organism evidence="3 4">
    <name type="scientific">Vibrio toranzoniae</name>
    <dbReference type="NCBI Taxonomy" id="1194427"/>
    <lineage>
        <taxon>Bacteria</taxon>
        <taxon>Pseudomonadati</taxon>
        <taxon>Pseudomonadota</taxon>
        <taxon>Gammaproteobacteria</taxon>
        <taxon>Vibrionales</taxon>
        <taxon>Vibrionaceae</taxon>
        <taxon>Vibrio</taxon>
    </lineage>
</organism>
<dbReference type="InterPro" id="IPR013094">
    <property type="entry name" value="AB_hydrolase_3"/>
</dbReference>